<feature type="compositionally biased region" description="Basic and acidic residues" evidence="1">
    <location>
        <begin position="1"/>
        <end position="11"/>
    </location>
</feature>
<evidence type="ECO:0000313" key="3">
    <source>
        <dbReference type="Proteomes" id="UP000606974"/>
    </source>
</evidence>
<feature type="region of interest" description="Disordered" evidence="1">
    <location>
        <begin position="54"/>
        <end position="86"/>
    </location>
</feature>
<protein>
    <submittedName>
        <fullName evidence="2">Uncharacterized protein</fullName>
    </submittedName>
</protein>
<feature type="compositionally biased region" description="Basic and acidic residues" evidence="1">
    <location>
        <begin position="62"/>
        <end position="74"/>
    </location>
</feature>
<dbReference type="OrthoDB" id="5398685at2759"/>
<dbReference type="Proteomes" id="UP000606974">
    <property type="component" value="Unassembled WGS sequence"/>
</dbReference>
<reference evidence="2" key="1">
    <citation type="submission" date="2020-02" db="EMBL/GenBank/DDBJ databases">
        <authorList>
            <person name="Palmer J.M."/>
        </authorList>
    </citation>
    <scope>NUCLEOTIDE SEQUENCE</scope>
    <source>
        <strain evidence="2">EPUS1.4</strain>
        <tissue evidence="2">Thallus</tissue>
    </source>
</reference>
<accession>A0A8H7ABX2</accession>
<sequence>MTENSDARRADAATATAPEADMAKAFQELARGEQTASALESRLTEVERRIDQLLASVQESTHQVEHHHPDHLPKENGNSSKDAERQ</sequence>
<proteinExistence type="predicted"/>
<keyword evidence="3" id="KW-1185">Reference proteome</keyword>
<evidence type="ECO:0000256" key="1">
    <source>
        <dbReference type="SAM" id="MobiDB-lite"/>
    </source>
</evidence>
<dbReference type="EMBL" id="JAACFV010000142">
    <property type="protein sequence ID" value="KAF7504306.1"/>
    <property type="molecule type" value="Genomic_DNA"/>
</dbReference>
<comment type="caution">
    <text evidence="2">The sequence shown here is derived from an EMBL/GenBank/DDBJ whole genome shotgun (WGS) entry which is preliminary data.</text>
</comment>
<organism evidence="2 3">
    <name type="scientific">Endocarpon pusillum</name>
    <dbReference type="NCBI Taxonomy" id="364733"/>
    <lineage>
        <taxon>Eukaryota</taxon>
        <taxon>Fungi</taxon>
        <taxon>Dikarya</taxon>
        <taxon>Ascomycota</taxon>
        <taxon>Pezizomycotina</taxon>
        <taxon>Eurotiomycetes</taxon>
        <taxon>Chaetothyriomycetidae</taxon>
        <taxon>Verrucariales</taxon>
        <taxon>Verrucariaceae</taxon>
        <taxon>Endocarpon</taxon>
    </lineage>
</organism>
<dbReference type="AlphaFoldDB" id="A0A8H7ABX2"/>
<name>A0A8H7ABX2_9EURO</name>
<feature type="region of interest" description="Disordered" evidence="1">
    <location>
        <begin position="1"/>
        <end position="20"/>
    </location>
</feature>
<gene>
    <name evidence="2" type="ORF">GJ744_002495</name>
</gene>
<evidence type="ECO:0000313" key="2">
    <source>
        <dbReference type="EMBL" id="KAF7504306.1"/>
    </source>
</evidence>